<dbReference type="InterPro" id="IPR009785">
    <property type="entry name" value="Prophage_Lj928_Orf309"/>
</dbReference>
<reference evidence="2" key="1">
    <citation type="journal article" date="2021" name="Proc. Natl. Acad. Sci. U.S.A.">
        <title>A Catalog of Tens of Thousands of Viruses from Human Metagenomes Reveals Hidden Associations with Chronic Diseases.</title>
        <authorList>
            <person name="Tisza M.J."/>
            <person name="Buck C.B."/>
        </authorList>
    </citation>
    <scope>NUCLEOTIDE SEQUENCE</scope>
    <source>
        <strain evidence="2">Ctjbm8</strain>
    </source>
</reference>
<feature type="compositionally biased region" description="Acidic residues" evidence="1">
    <location>
        <begin position="245"/>
        <end position="256"/>
    </location>
</feature>
<evidence type="ECO:0000256" key="1">
    <source>
        <dbReference type="SAM" id="MobiDB-lite"/>
    </source>
</evidence>
<sequence length="321" mass="35823">MADEVLAVEAVPLEEDFDTLVASLAIDDTLEDKLAKLKKNVDEKLADYMDVKRIEKDEDFKAAKKYRAAVNAVKEPIEEQRKAAKKKYGDLLKTFDETIGEITAPIDKLSDEYKAEIDRYDGECRKRRLTALKGHYYDLAGEMGPLVPYERIADDRWLNASFGEVKSKNIIERRAGELLHQFKFVNGLDYADESEKAWAVAWWARTLPADSGEVAAAVAAHREEAAKAAALVSTYEQATAPAPEPDPEPLPDEQPEPEPPLGVPRCVRVVPSRPEPDVAEDAASAPQRGYRVVIECATADELRRVRAVMVDNGIHGYVERM</sequence>
<feature type="region of interest" description="Disordered" evidence="1">
    <location>
        <begin position="235"/>
        <end position="264"/>
    </location>
</feature>
<name>A0A8S5VGM0_9CAUD</name>
<dbReference type="EMBL" id="BK016264">
    <property type="protein sequence ID" value="DAG05735.1"/>
    <property type="molecule type" value="Genomic_DNA"/>
</dbReference>
<evidence type="ECO:0008006" key="3">
    <source>
        <dbReference type="Google" id="ProtNLM"/>
    </source>
</evidence>
<accession>A0A8S5VGM0</accession>
<protein>
    <recommendedName>
        <fullName evidence="3">DUF1351 domain-containing protein</fullName>
    </recommendedName>
</protein>
<evidence type="ECO:0000313" key="2">
    <source>
        <dbReference type="EMBL" id="DAG05735.1"/>
    </source>
</evidence>
<organism evidence="2">
    <name type="scientific">Siphoviridae sp. ctjbm8</name>
    <dbReference type="NCBI Taxonomy" id="2825634"/>
    <lineage>
        <taxon>Viruses</taxon>
        <taxon>Duplodnaviria</taxon>
        <taxon>Heunggongvirae</taxon>
        <taxon>Uroviricota</taxon>
        <taxon>Caudoviricetes</taxon>
    </lineage>
</organism>
<proteinExistence type="predicted"/>
<dbReference type="Pfam" id="PF07083">
    <property type="entry name" value="DUF1351"/>
    <property type="match status" value="1"/>
</dbReference>